<accession>A0A5B7D845</accession>
<organism evidence="1 2">
    <name type="scientific">Portunus trituberculatus</name>
    <name type="common">Swimming crab</name>
    <name type="synonym">Neptunus trituberculatus</name>
    <dbReference type="NCBI Taxonomy" id="210409"/>
    <lineage>
        <taxon>Eukaryota</taxon>
        <taxon>Metazoa</taxon>
        <taxon>Ecdysozoa</taxon>
        <taxon>Arthropoda</taxon>
        <taxon>Crustacea</taxon>
        <taxon>Multicrustacea</taxon>
        <taxon>Malacostraca</taxon>
        <taxon>Eumalacostraca</taxon>
        <taxon>Eucarida</taxon>
        <taxon>Decapoda</taxon>
        <taxon>Pleocyemata</taxon>
        <taxon>Brachyura</taxon>
        <taxon>Eubrachyura</taxon>
        <taxon>Portunoidea</taxon>
        <taxon>Portunidae</taxon>
        <taxon>Portuninae</taxon>
        <taxon>Portunus</taxon>
    </lineage>
</organism>
<dbReference type="EMBL" id="VSRR010000590">
    <property type="protein sequence ID" value="MPC17444.1"/>
    <property type="molecule type" value="Genomic_DNA"/>
</dbReference>
<keyword evidence="2" id="KW-1185">Reference proteome</keyword>
<reference evidence="1 2" key="1">
    <citation type="submission" date="2019-05" db="EMBL/GenBank/DDBJ databases">
        <title>Another draft genome of Portunus trituberculatus and its Hox gene families provides insights of decapod evolution.</title>
        <authorList>
            <person name="Jeong J.-H."/>
            <person name="Song I."/>
            <person name="Kim S."/>
            <person name="Choi T."/>
            <person name="Kim D."/>
            <person name="Ryu S."/>
            <person name="Kim W."/>
        </authorList>
    </citation>
    <scope>NUCLEOTIDE SEQUENCE [LARGE SCALE GENOMIC DNA]</scope>
    <source>
        <tissue evidence="1">Muscle</tissue>
    </source>
</reference>
<name>A0A5B7D845_PORTR</name>
<dbReference type="Proteomes" id="UP000324222">
    <property type="component" value="Unassembled WGS sequence"/>
</dbReference>
<evidence type="ECO:0000313" key="1">
    <source>
        <dbReference type="EMBL" id="MPC17444.1"/>
    </source>
</evidence>
<dbReference type="AlphaFoldDB" id="A0A5B7D845"/>
<proteinExistence type="predicted"/>
<evidence type="ECO:0000313" key="2">
    <source>
        <dbReference type="Proteomes" id="UP000324222"/>
    </source>
</evidence>
<comment type="caution">
    <text evidence="1">The sequence shown here is derived from an EMBL/GenBank/DDBJ whole genome shotgun (WGS) entry which is preliminary data.</text>
</comment>
<gene>
    <name evidence="1" type="ORF">E2C01_010302</name>
</gene>
<sequence>MKPQRNSGSIGGCARPVRVAWLCYATTQQRLEARVGAADADSPATRDRPPYQSLHLVHSVISAAAASTSLLTELKRRRG</sequence>
<protein>
    <submittedName>
        <fullName evidence="1">Uncharacterized protein</fullName>
    </submittedName>
</protein>